<reference evidence="3 4" key="1">
    <citation type="submission" date="2024-06" db="EMBL/GenBank/DDBJ databases">
        <authorList>
            <person name="Kraege A."/>
            <person name="Thomma B."/>
        </authorList>
    </citation>
    <scope>NUCLEOTIDE SEQUENCE [LARGE SCALE GENOMIC DNA]</scope>
</reference>
<dbReference type="PANTHER" id="PTHR36339">
    <property type="entry name" value="F23A5.5"/>
    <property type="match status" value="1"/>
</dbReference>
<feature type="compositionally biased region" description="Polar residues" evidence="1">
    <location>
        <begin position="149"/>
        <end position="159"/>
    </location>
</feature>
<proteinExistence type="predicted"/>
<keyword evidence="2" id="KW-1133">Transmembrane helix</keyword>
<evidence type="ECO:0000313" key="4">
    <source>
        <dbReference type="Proteomes" id="UP001497392"/>
    </source>
</evidence>
<protein>
    <submittedName>
        <fullName evidence="3">G12436 protein</fullName>
    </submittedName>
</protein>
<accession>A0ABP1GBD3</accession>
<dbReference type="EMBL" id="CAXHTA020000020">
    <property type="protein sequence ID" value="CAL5229162.1"/>
    <property type="molecule type" value="Genomic_DNA"/>
</dbReference>
<keyword evidence="2" id="KW-0472">Membrane</keyword>
<comment type="caution">
    <text evidence="3">The sequence shown here is derived from an EMBL/GenBank/DDBJ whole genome shotgun (WGS) entry which is preliminary data.</text>
</comment>
<gene>
    <name evidence="3" type="primary">g12436</name>
    <name evidence="3" type="ORF">VP750_LOCUS11068</name>
</gene>
<sequence length="178" mass="20253">MPIRSLHKPKASHLRALHRHFCEQKDSARPPAPPAGPTEHHVAKREYGFMESADIIFSESTRPAMHRRWDWHAWQLLIALVPSFFIFSMARYAKGEMQRISDEQDEKAQAAERGEAEGKEKEVMLQKAQDQEIYDRIQSLEAEVRELRTQSVAPASDTSTEQRGKDSTESAAVQGDSP</sequence>
<feature type="region of interest" description="Disordered" evidence="1">
    <location>
        <begin position="102"/>
        <end position="128"/>
    </location>
</feature>
<organism evidence="3 4">
    <name type="scientific">Coccomyxa viridis</name>
    <dbReference type="NCBI Taxonomy" id="1274662"/>
    <lineage>
        <taxon>Eukaryota</taxon>
        <taxon>Viridiplantae</taxon>
        <taxon>Chlorophyta</taxon>
        <taxon>core chlorophytes</taxon>
        <taxon>Trebouxiophyceae</taxon>
        <taxon>Trebouxiophyceae incertae sedis</taxon>
        <taxon>Coccomyxaceae</taxon>
        <taxon>Coccomyxa</taxon>
    </lineage>
</organism>
<keyword evidence="4" id="KW-1185">Reference proteome</keyword>
<evidence type="ECO:0000256" key="1">
    <source>
        <dbReference type="SAM" id="MobiDB-lite"/>
    </source>
</evidence>
<feature type="region of interest" description="Disordered" evidence="1">
    <location>
        <begin position="145"/>
        <end position="178"/>
    </location>
</feature>
<name>A0ABP1GBD3_9CHLO</name>
<evidence type="ECO:0000256" key="2">
    <source>
        <dbReference type="SAM" id="Phobius"/>
    </source>
</evidence>
<dbReference type="PANTHER" id="PTHR36339:SF2">
    <property type="entry name" value="F23A5.5"/>
    <property type="match status" value="1"/>
</dbReference>
<feature type="transmembrane region" description="Helical" evidence="2">
    <location>
        <begin position="71"/>
        <end position="90"/>
    </location>
</feature>
<dbReference type="Proteomes" id="UP001497392">
    <property type="component" value="Unassembled WGS sequence"/>
</dbReference>
<keyword evidence="2" id="KW-0812">Transmembrane</keyword>
<evidence type="ECO:0000313" key="3">
    <source>
        <dbReference type="EMBL" id="CAL5229162.1"/>
    </source>
</evidence>